<keyword evidence="3" id="KW-1185">Reference proteome</keyword>
<dbReference type="Pfam" id="PF21959">
    <property type="entry name" value="DUF6923"/>
    <property type="match status" value="1"/>
</dbReference>
<feature type="domain" description="DUF6923" evidence="1">
    <location>
        <begin position="11"/>
        <end position="108"/>
    </location>
</feature>
<accession>A0AAV9XQM9</accession>
<comment type="caution">
    <text evidence="2">The sequence shown here is derived from an EMBL/GenBank/DDBJ whole genome shotgun (WGS) entry which is preliminary data.</text>
</comment>
<reference evidence="2 3" key="1">
    <citation type="submission" date="2019-10" db="EMBL/GenBank/DDBJ databases">
        <authorList>
            <person name="Palmer J.M."/>
        </authorList>
    </citation>
    <scope>NUCLEOTIDE SEQUENCE [LARGE SCALE GENOMIC DNA]</scope>
    <source>
        <strain evidence="2 3">TWF694</strain>
    </source>
</reference>
<evidence type="ECO:0000313" key="2">
    <source>
        <dbReference type="EMBL" id="KAK6543897.1"/>
    </source>
</evidence>
<dbReference type="EMBL" id="JAVHJO010000001">
    <property type="protein sequence ID" value="KAK6543897.1"/>
    <property type="molecule type" value="Genomic_DNA"/>
</dbReference>
<organism evidence="2 3">
    <name type="scientific">Orbilia ellipsospora</name>
    <dbReference type="NCBI Taxonomy" id="2528407"/>
    <lineage>
        <taxon>Eukaryota</taxon>
        <taxon>Fungi</taxon>
        <taxon>Dikarya</taxon>
        <taxon>Ascomycota</taxon>
        <taxon>Pezizomycotina</taxon>
        <taxon>Orbiliomycetes</taxon>
        <taxon>Orbiliales</taxon>
        <taxon>Orbiliaceae</taxon>
        <taxon>Orbilia</taxon>
    </lineage>
</organism>
<evidence type="ECO:0000313" key="3">
    <source>
        <dbReference type="Proteomes" id="UP001365542"/>
    </source>
</evidence>
<name>A0AAV9XQM9_9PEZI</name>
<sequence length="115" mass="12485">MCDLVYILRAGKYLWSGLVITADNRLNLVRVDIETHTFTLIYNFPVRSPVPTSGCGSQWGSSSGDLWMVCDGGSSGTQLLKTNVFTMITPIVLSQDPGPVGRNDGTRCRYPGLTG</sequence>
<dbReference type="AlphaFoldDB" id="A0AAV9XQM9"/>
<proteinExistence type="predicted"/>
<dbReference type="Proteomes" id="UP001365542">
    <property type="component" value="Unassembled WGS sequence"/>
</dbReference>
<gene>
    <name evidence="2" type="ORF">TWF694_000617</name>
</gene>
<dbReference type="InterPro" id="IPR054215">
    <property type="entry name" value="DUF6923"/>
</dbReference>
<evidence type="ECO:0000259" key="1">
    <source>
        <dbReference type="Pfam" id="PF21959"/>
    </source>
</evidence>
<protein>
    <recommendedName>
        <fullName evidence="1">DUF6923 domain-containing protein</fullName>
    </recommendedName>
</protein>